<dbReference type="Proteomes" id="UP000065822">
    <property type="component" value="Chromosome"/>
</dbReference>
<accession>A0AAX2GZ40</accession>
<dbReference type="GO" id="GO:0052855">
    <property type="term" value="F:ADP-dependent NAD(P)H-hydrate dehydratase activity"/>
    <property type="evidence" value="ECO:0007669"/>
    <property type="project" value="UniProtKB-UniRule"/>
</dbReference>
<evidence type="ECO:0000256" key="2">
    <source>
        <dbReference type="ARBA" id="ARBA00000909"/>
    </source>
</evidence>
<comment type="catalytic activity">
    <reaction evidence="15 17 19">
        <text>(6S)-NADHX + ADP = AMP + phosphate + NADH + H(+)</text>
        <dbReference type="Rhea" id="RHEA:32223"/>
        <dbReference type="ChEBI" id="CHEBI:15378"/>
        <dbReference type="ChEBI" id="CHEBI:43474"/>
        <dbReference type="ChEBI" id="CHEBI:57945"/>
        <dbReference type="ChEBI" id="CHEBI:64074"/>
        <dbReference type="ChEBI" id="CHEBI:456215"/>
        <dbReference type="ChEBI" id="CHEBI:456216"/>
        <dbReference type="EC" id="4.2.1.136"/>
    </reaction>
</comment>
<keyword evidence="8 17" id="KW-0521">NADP</keyword>
<keyword evidence="24" id="KW-1185">Reference proteome</keyword>
<dbReference type="EC" id="5.1.99.6" evidence="19"/>
<comment type="caution">
    <text evidence="18">Lacks conserved residue(s) required for the propagation of feature annotation.</text>
</comment>
<evidence type="ECO:0000256" key="19">
    <source>
        <dbReference type="PIRNR" id="PIRNR017184"/>
    </source>
</evidence>
<dbReference type="PROSITE" id="PS51383">
    <property type="entry name" value="YJEF_C_3"/>
    <property type="match status" value="1"/>
</dbReference>
<feature type="binding site" evidence="17">
    <location>
        <position position="259"/>
    </location>
    <ligand>
        <name>(6S)-NADPHX</name>
        <dbReference type="ChEBI" id="CHEBI:64076"/>
    </ligand>
</feature>
<feature type="binding site" evidence="18">
    <location>
        <begin position="57"/>
        <end position="61"/>
    </location>
    <ligand>
        <name>(6S)-NADPHX</name>
        <dbReference type="ChEBI" id="CHEBI:64076"/>
    </ligand>
</feature>
<dbReference type="InterPro" id="IPR029056">
    <property type="entry name" value="Ribokinase-like"/>
</dbReference>
<dbReference type="PIRSF" id="PIRSF017184">
    <property type="entry name" value="Nnr"/>
    <property type="match status" value="1"/>
</dbReference>
<feature type="domain" description="YjeF N-terminal" evidence="21">
    <location>
        <begin position="9"/>
        <end position="214"/>
    </location>
</feature>
<keyword evidence="7 17" id="KW-0067">ATP-binding</keyword>
<evidence type="ECO:0000313" key="25">
    <source>
        <dbReference type="Proteomes" id="UP000215539"/>
    </source>
</evidence>
<evidence type="ECO:0000256" key="13">
    <source>
        <dbReference type="ARBA" id="ARBA00023268"/>
    </source>
</evidence>
<comment type="function">
    <text evidence="17">Catalyzes the dehydration of the S-form of NAD(P)HX at the expense of ADP, which is converted to AMP. Together with NAD(P)HX epimerase, which catalyzes the epimerization of the S- and R-forms, the enzyme allows the repair of both epimers of NAD(P)HX, a damaged form of NAD(P)H that is a result of enzymatic or heat-dependent hydration.</text>
</comment>
<feature type="binding site" evidence="17">
    <location>
        <position position="437"/>
    </location>
    <ligand>
        <name>AMP</name>
        <dbReference type="ChEBI" id="CHEBI:456215"/>
    </ligand>
</feature>
<feature type="binding site" evidence="17">
    <location>
        <position position="322"/>
    </location>
    <ligand>
        <name>(6S)-NADPHX</name>
        <dbReference type="ChEBI" id="CHEBI:64076"/>
    </ligand>
</feature>
<comment type="function">
    <text evidence="18">Catalyzes the epimerization of the S- and R-forms of NAD(P)HX, a damaged form of NAD(P)H that is a result of enzymatic or heat-dependent hydration. This is a prerequisite for the S-specific NAD(P)H-hydrate dehydratase to allow the repair of both epimers of NAD(P)HX.</text>
</comment>
<evidence type="ECO:0000313" key="24">
    <source>
        <dbReference type="Proteomes" id="UP000065822"/>
    </source>
</evidence>
<comment type="cofactor">
    <cofactor evidence="18 19">
        <name>K(+)</name>
        <dbReference type="ChEBI" id="CHEBI:29103"/>
    </cofactor>
    <text evidence="18 19">Binds 1 potassium ion per subunit.</text>
</comment>
<name>A0AAX2GZ40_9FLAO</name>
<evidence type="ECO:0000256" key="15">
    <source>
        <dbReference type="ARBA" id="ARBA00048238"/>
    </source>
</evidence>
<dbReference type="PANTHER" id="PTHR12592:SF0">
    <property type="entry name" value="ATP-DEPENDENT (S)-NAD(P)H-HYDRATE DEHYDRATASE"/>
    <property type="match status" value="1"/>
</dbReference>
<keyword evidence="5 18" id="KW-0479">Metal-binding</keyword>
<proteinExistence type="inferred from homology"/>
<comment type="subunit">
    <text evidence="17">Homotetramer.</text>
</comment>
<keyword evidence="9 18" id="KW-0630">Potassium</keyword>
<evidence type="ECO:0000313" key="22">
    <source>
        <dbReference type="EMBL" id="AMD84169.1"/>
    </source>
</evidence>
<evidence type="ECO:0000256" key="1">
    <source>
        <dbReference type="ARBA" id="ARBA00000013"/>
    </source>
</evidence>
<dbReference type="AlphaFoldDB" id="A0AAX2GZ40"/>
<keyword evidence="11 18" id="KW-0413">Isomerase</keyword>
<dbReference type="NCBIfam" id="TIGR00196">
    <property type="entry name" value="yjeF_cterm"/>
    <property type="match status" value="1"/>
</dbReference>
<comment type="catalytic activity">
    <reaction evidence="1 18 19">
        <text>(6R)-NADHX = (6S)-NADHX</text>
        <dbReference type="Rhea" id="RHEA:32215"/>
        <dbReference type="ChEBI" id="CHEBI:64074"/>
        <dbReference type="ChEBI" id="CHEBI:64075"/>
        <dbReference type="EC" id="5.1.99.6"/>
    </reaction>
</comment>
<dbReference type="HAMAP" id="MF_01966">
    <property type="entry name" value="NADHX_epimerase"/>
    <property type="match status" value="1"/>
</dbReference>
<dbReference type="Pfam" id="PF01256">
    <property type="entry name" value="Carb_kinase"/>
    <property type="match status" value="1"/>
</dbReference>
<dbReference type="EMBL" id="CP014227">
    <property type="protein sequence ID" value="AMD84169.1"/>
    <property type="molecule type" value="Genomic_DNA"/>
</dbReference>
<keyword evidence="10 17" id="KW-0520">NAD</keyword>
<evidence type="ECO:0000256" key="8">
    <source>
        <dbReference type="ARBA" id="ARBA00022857"/>
    </source>
</evidence>
<feature type="domain" description="YjeF C-terminal" evidence="20">
    <location>
        <begin position="224"/>
        <end position="493"/>
    </location>
</feature>
<feature type="binding site" evidence="17">
    <location>
        <begin position="409"/>
        <end position="413"/>
    </location>
    <ligand>
        <name>AMP</name>
        <dbReference type="ChEBI" id="CHEBI:456215"/>
    </ligand>
</feature>
<evidence type="ECO:0000256" key="9">
    <source>
        <dbReference type="ARBA" id="ARBA00022958"/>
    </source>
</evidence>
<dbReference type="InterPro" id="IPR017953">
    <property type="entry name" value="Carbohydrate_kinase_pred_CS"/>
</dbReference>
<comment type="similarity">
    <text evidence="3 19">In the N-terminal section; belongs to the NnrE/AIBP family.</text>
</comment>
<dbReference type="Gene3D" id="3.40.50.10260">
    <property type="entry name" value="YjeF N-terminal domain"/>
    <property type="match status" value="1"/>
</dbReference>
<feature type="binding site" evidence="18">
    <location>
        <begin position="129"/>
        <end position="135"/>
    </location>
    <ligand>
        <name>(6S)-NADPHX</name>
        <dbReference type="ChEBI" id="CHEBI:64076"/>
    </ligand>
</feature>
<dbReference type="InterPro" id="IPR000631">
    <property type="entry name" value="CARKD"/>
</dbReference>
<comment type="function">
    <text evidence="14 19">Bifunctional enzyme that catalyzes the epimerization of the S- and R-forms of NAD(P)HX and the dehydration of the S-form of NAD(P)HX at the expense of ADP, which is converted to AMP. This allows the repair of both epimers of NAD(P)HX, a damaged form of NAD(P)H that is a result of enzymatic or heat-dependent hydration.</text>
</comment>
<evidence type="ECO:0000256" key="14">
    <source>
        <dbReference type="ARBA" id="ARBA00025153"/>
    </source>
</evidence>
<evidence type="ECO:0000256" key="4">
    <source>
        <dbReference type="ARBA" id="ARBA00009524"/>
    </source>
</evidence>
<feature type="binding site" evidence="18">
    <location>
        <position position="158"/>
    </location>
    <ligand>
        <name>(6S)-NADPHX</name>
        <dbReference type="ChEBI" id="CHEBI:64076"/>
    </ligand>
</feature>
<dbReference type="EC" id="4.2.1.136" evidence="19"/>
<dbReference type="GO" id="GO:0052856">
    <property type="term" value="F:NAD(P)HX epimerase activity"/>
    <property type="evidence" value="ECO:0007669"/>
    <property type="project" value="UniProtKB-UniRule"/>
</dbReference>
<keyword evidence="6 17" id="KW-0547">Nucleotide-binding</keyword>
<dbReference type="Proteomes" id="UP000215539">
    <property type="component" value="Chromosome 1"/>
</dbReference>
<dbReference type="Pfam" id="PF03853">
    <property type="entry name" value="YjeF_N"/>
    <property type="match status" value="1"/>
</dbReference>
<evidence type="ECO:0000256" key="7">
    <source>
        <dbReference type="ARBA" id="ARBA00022840"/>
    </source>
</evidence>
<evidence type="ECO:0000256" key="16">
    <source>
        <dbReference type="ARBA" id="ARBA00049209"/>
    </source>
</evidence>
<dbReference type="HAMAP" id="MF_01965">
    <property type="entry name" value="NADHX_dehydratase"/>
    <property type="match status" value="1"/>
</dbReference>
<evidence type="ECO:0000256" key="18">
    <source>
        <dbReference type="HAMAP-Rule" id="MF_01966"/>
    </source>
</evidence>
<evidence type="ECO:0000256" key="5">
    <source>
        <dbReference type="ARBA" id="ARBA00022723"/>
    </source>
</evidence>
<dbReference type="PANTHER" id="PTHR12592">
    <property type="entry name" value="ATP-DEPENDENT (S)-NAD(P)H-HYDRATE DEHYDRATASE FAMILY MEMBER"/>
    <property type="match status" value="1"/>
</dbReference>
<dbReference type="GO" id="GO:0046872">
    <property type="term" value="F:metal ion binding"/>
    <property type="evidence" value="ECO:0007669"/>
    <property type="project" value="UniProtKB-UniRule"/>
</dbReference>
<dbReference type="SUPFAM" id="SSF53613">
    <property type="entry name" value="Ribokinase-like"/>
    <property type="match status" value="1"/>
</dbReference>
<feature type="binding site" evidence="18">
    <location>
        <position position="58"/>
    </location>
    <ligand>
        <name>K(+)</name>
        <dbReference type="ChEBI" id="CHEBI:29103"/>
    </ligand>
</feature>
<evidence type="ECO:0000259" key="21">
    <source>
        <dbReference type="PROSITE" id="PS51385"/>
    </source>
</evidence>
<dbReference type="Gene3D" id="3.40.1190.20">
    <property type="match status" value="1"/>
</dbReference>
<evidence type="ECO:0000256" key="17">
    <source>
        <dbReference type="HAMAP-Rule" id="MF_01965"/>
    </source>
</evidence>
<dbReference type="PROSITE" id="PS51385">
    <property type="entry name" value="YJEF_N"/>
    <property type="match status" value="1"/>
</dbReference>
<dbReference type="CDD" id="cd01171">
    <property type="entry name" value="YXKO-related"/>
    <property type="match status" value="1"/>
</dbReference>
<evidence type="ECO:0000256" key="12">
    <source>
        <dbReference type="ARBA" id="ARBA00023239"/>
    </source>
</evidence>
<keyword evidence="13" id="KW-0511">Multifunctional enzyme</keyword>
<protein>
    <recommendedName>
        <fullName evidence="19">Bifunctional NAD(P)H-hydrate repair enzyme</fullName>
    </recommendedName>
    <alternativeName>
        <fullName evidence="19">Nicotinamide nucleotide repair protein</fullName>
    </alternativeName>
    <domain>
        <recommendedName>
            <fullName evidence="19">ADP-dependent (S)-NAD(P)H-hydrate dehydratase</fullName>
            <ecNumber evidence="19">4.2.1.136</ecNumber>
        </recommendedName>
        <alternativeName>
            <fullName evidence="19">ADP-dependent NAD(P)HX dehydratase</fullName>
        </alternativeName>
    </domain>
    <domain>
        <recommendedName>
            <fullName evidence="19">NAD(P)H-hydrate epimerase</fullName>
            <ecNumber evidence="19">5.1.99.6</ecNumber>
        </recommendedName>
    </domain>
</protein>
<comment type="similarity">
    <text evidence="4 19">In the C-terminal section; belongs to the NnrD/CARKD family.</text>
</comment>
<keyword evidence="12 17" id="KW-0456">Lyase</keyword>
<reference evidence="23 25" key="2">
    <citation type="submission" date="2017-06" db="EMBL/GenBank/DDBJ databases">
        <authorList>
            <consortium name="Pathogen Informatics"/>
        </authorList>
    </citation>
    <scope>NUCLEOTIDE SEQUENCE [LARGE SCALE GENOMIC DNA]</scope>
    <source>
        <strain evidence="23 25">NCTC12947</strain>
    </source>
</reference>
<sequence>MKILNTEQLREADRITIERQGITSWQLMERASTQLFLWIEKHLPEAQSFCIMAGVGNNGGDGLALARILLQSGKQVSVYLVQFSEQLSADCQANLHLLEELHLPIHPITAENASTITLQGEVIVDAIFGVGLNRPAPTWVQSVFERINSAGAYVVSVDIPSGVYTDKATPDLFVNPSVVLTFQTPKLPLLLPQTGVHIPQWKVLDIGLDTDFIASLSTDFTYLTEEIVTPLRKVRNKFAHKGTFGHALLIGGSYGKIGAVVLSATAALRIGTGLVTALIPRCGYPILQTAVPEAMVLTSDKKKHINTITVPFQPSAIGVGVGLGKHPDTAEALFELFDLYAQVPFVIDADALNLLAQHNEAQTKIPRSAILTPHPKELERLIGSWNDDFEKIEKAKTFALKHSIILIVKGAHTLITDGVHCWLNSSGNVGMATGGSGDVLTGILTGLRAQGYSPLEAALLGVFEHGRRGDAVAQRIGEEALIARDLAGSCFSL</sequence>
<dbReference type="EMBL" id="LT906449">
    <property type="protein sequence ID" value="SNV12907.1"/>
    <property type="molecule type" value="Genomic_DNA"/>
</dbReference>
<feature type="binding site" evidence="17">
    <location>
        <position position="438"/>
    </location>
    <ligand>
        <name>(6S)-NADPHX</name>
        <dbReference type="ChEBI" id="CHEBI:64076"/>
    </ligand>
</feature>
<evidence type="ECO:0000256" key="10">
    <source>
        <dbReference type="ARBA" id="ARBA00023027"/>
    </source>
</evidence>
<evidence type="ECO:0000259" key="20">
    <source>
        <dbReference type="PROSITE" id="PS51383"/>
    </source>
</evidence>
<dbReference type="GO" id="GO:0110051">
    <property type="term" value="P:metabolite repair"/>
    <property type="evidence" value="ECO:0007669"/>
    <property type="project" value="TreeGrafter"/>
</dbReference>
<dbReference type="KEGG" id="chg:AXF12_00630"/>
<comment type="catalytic activity">
    <reaction evidence="2 18 19">
        <text>(6R)-NADPHX = (6S)-NADPHX</text>
        <dbReference type="Rhea" id="RHEA:32227"/>
        <dbReference type="ChEBI" id="CHEBI:64076"/>
        <dbReference type="ChEBI" id="CHEBI:64077"/>
        <dbReference type="EC" id="5.1.99.6"/>
    </reaction>
</comment>
<dbReference type="NCBIfam" id="TIGR00197">
    <property type="entry name" value="yjeF_nterm"/>
    <property type="match status" value="1"/>
</dbReference>
<reference evidence="22 24" key="1">
    <citation type="submission" date="2016-02" db="EMBL/GenBank/DDBJ databases">
        <authorList>
            <person name="Holder M.E."/>
            <person name="Ajami N.J."/>
            <person name="Petrosino J.F."/>
        </authorList>
    </citation>
    <scope>NUCLEOTIDE SEQUENCE [LARGE SCALE GENOMIC DNA]</scope>
    <source>
        <strain evidence="22 24">CCUG 32990</strain>
    </source>
</reference>
<evidence type="ECO:0000313" key="23">
    <source>
        <dbReference type="EMBL" id="SNV12907.1"/>
    </source>
</evidence>
<dbReference type="RefSeq" id="WP_066427669.1">
    <property type="nucleotide sequence ID" value="NZ_CP014227.1"/>
</dbReference>
<evidence type="ECO:0000256" key="11">
    <source>
        <dbReference type="ARBA" id="ARBA00023235"/>
    </source>
</evidence>
<dbReference type="GO" id="GO:0046496">
    <property type="term" value="P:nicotinamide nucleotide metabolic process"/>
    <property type="evidence" value="ECO:0007669"/>
    <property type="project" value="UniProtKB-UniRule"/>
</dbReference>
<gene>
    <name evidence="23" type="primary">nnr</name>
    <name evidence="17" type="synonym">nnrD</name>
    <name evidence="18" type="synonym">nnrE</name>
    <name evidence="22" type="ORF">AXF12_00630</name>
    <name evidence="23" type="ORF">SAMEA44541418_01643</name>
</gene>
<feature type="binding site" evidence="18">
    <location>
        <position position="161"/>
    </location>
    <ligand>
        <name>K(+)</name>
        <dbReference type="ChEBI" id="CHEBI:29103"/>
    </ligand>
</feature>
<comment type="cofactor">
    <cofactor evidence="17">
        <name>Mg(2+)</name>
        <dbReference type="ChEBI" id="CHEBI:18420"/>
    </cofactor>
</comment>
<feature type="binding site" evidence="17">
    <location>
        <position position="374"/>
    </location>
    <ligand>
        <name>(6S)-NADPHX</name>
        <dbReference type="ChEBI" id="CHEBI:64076"/>
    </ligand>
</feature>
<dbReference type="GO" id="GO:0005524">
    <property type="term" value="F:ATP binding"/>
    <property type="evidence" value="ECO:0007669"/>
    <property type="project" value="UniProtKB-UniRule"/>
</dbReference>
<dbReference type="InterPro" id="IPR004443">
    <property type="entry name" value="YjeF_N_dom"/>
</dbReference>
<evidence type="ECO:0000256" key="3">
    <source>
        <dbReference type="ARBA" id="ARBA00006001"/>
    </source>
</evidence>
<organism evidence="23 25">
    <name type="scientific">Capnocytophaga haemolytica</name>
    <dbReference type="NCBI Taxonomy" id="45243"/>
    <lineage>
        <taxon>Bacteria</taxon>
        <taxon>Pseudomonadati</taxon>
        <taxon>Bacteroidota</taxon>
        <taxon>Flavobacteriia</taxon>
        <taxon>Flavobacteriales</taxon>
        <taxon>Flavobacteriaceae</taxon>
        <taxon>Capnocytophaga</taxon>
    </lineage>
</organism>
<comment type="catalytic activity">
    <reaction evidence="16 17 19">
        <text>(6S)-NADPHX + ADP = AMP + phosphate + NADPH + H(+)</text>
        <dbReference type="Rhea" id="RHEA:32235"/>
        <dbReference type="ChEBI" id="CHEBI:15378"/>
        <dbReference type="ChEBI" id="CHEBI:43474"/>
        <dbReference type="ChEBI" id="CHEBI:57783"/>
        <dbReference type="ChEBI" id="CHEBI:64076"/>
        <dbReference type="ChEBI" id="CHEBI:456215"/>
        <dbReference type="ChEBI" id="CHEBI:456216"/>
        <dbReference type="EC" id="4.2.1.136"/>
    </reaction>
</comment>
<evidence type="ECO:0000256" key="6">
    <source>
        <dbReference type="ARBA" id="ARBA00022741"/>
    </source>
</evidence>
<dbReference type="PROSITE" id="PS01050">
    <property type="entry name" value="YJEF_C_2"/>
    <property type="match status" value="1"/>
</dbReference>
<dbReference type="SUPFAM" id="SSF64153">
    <property type="entry name" value="YjeF N-terminal domain-like"/>
    <property type="match status" value="1"/>
</dbReference>
<dbReference type="InterPro" id="IPR030677">
    <property type="entry name" value="Nnr"/>
</dbReference>
<comment type="similarity">
    <text evidence="17">Belongs to the NnrD/CARKD family.</text>
</comment>
<dbReference type="InterPro" id="IPR036652">
    <property type="entry name" value="YjeF_N_dom_sf"/>
</dbReference>
<comment type="similarity">
    <text evidence="18">Belongs to the NnrE/AIBP family.</text>
</comment>
<feature type="binding site" evidence="18">
    <location>
        <position position="125"/>
    </location>
    <ligand>
        <name>K(+)</name>
        <dbReference type="ChEBI" id="CHEBI:29103"/>
    </ligand>
</feature>